<evidence type="ECO:0000256" key="4">
    <source>
        <dbReference type="ARBA" id="ARBA00022605"/>
    </source>
</evidence>
<dbReference type="OrthoDB" id="9805269at2"/>
<feature type="binding site" evidence="11 15">
    <location>
        <position position="252"/>
    </location>
    <ligand>
        <name>substrate</name>
    </ligand>
</feature>
<evidence type="ECO:0000256" key="9">
    <source>
        <dbReference type="ARBA" id="ARBA00023102"/>
    </source>
</evidence>
<dbReference type="CDD" id="cd06572">
    <property type="entry name" value="Histidinol_dh"/>
    <property type="match status" value="1"/>
</dbReference>
<dbReference type="PRINTS" id="PR00083">
    <property type="entry name" value="HOLDHDRGNASE"/>
</dbReference>
<feature type="active site" description="Proton acceptor" evidence="11 13">
    <location>
        <position position="319"/>
    </location>
</feature>
<feature type="binding site" evidence="11 16">
    <location>
        <position position="255"/>
    </location>
    <ligand>
        <name>Zn(2+)</name>
        <dbReference type="ChEBI" id="CHEBI:29105"/>
    </ligand>
</feature>
<evidence type="ECO:0000256" key="3">
    <source>
        <dbReference type="ARBA" id="ARBA00012965"/>
    </source>
</evidence>
<protein>
    <recommendedName>
        <fullName evidence="3 11">Histidinol dehydrogenase</fullName>
        <shortName evidence="11">HDH</shortName>
        <ecNumber evidence="3 11">1.1.1.23</ecNumber>
    </recommendedName>
</protein>
<dbReference type="PANTHER" id="PTHR21256">
    <property type="entry name" value="HISTIDINOL DEHYDROGENASE HDH"/>
    <property type="match status" value="1"/>
</dbReference>
<evidence type="ECO:0000256" key="12">
    <source>
        <dbReference type="PIRNR" id="PIRNR000099"/>
    </source>
</evidence>
<comment type="pathway">
    <text evidence="1 11">Amino-acid biosynthesis; L-histidine biosynthesis; L-histidine from 5-phospho-alpha-D-ribose 1-diphosphate: step 9/9.</text>
</comment>
<feature type="binding site" evidence="11 15">
    <location>
        <position position="407"/>
    </location>
    <ligand>
        <name>substrate</name>
    </ligand>
</feature>
<feature type="binding site" evidence="11 15">
    <location>
        <position position="255"/>
    </location>
    <ligand>
        <name>substrate</name>
    </ligand>
</feature>
<feature type="binding site" evidence="11 15">
    <location>
        <position position="353"/>
    </location>
    <ligand>
        <name>substrate</name>
    </ligand>
</feature>
<dbReference type="GO" id="GO:0005829">
    <property type="term" value="C:cytosol"/>
    <property type="evidence" value="ECO:0007669"/>
    <property type="project" value="TreeGrafter"/>
</dbReference>
<keyword evidence="4 11" id="KW-0028">Amino-acid biosynthesis</keyword>
<keyword evidence="5 11" id="KW-0479">Metal-binding</keyword>
<evidence type="ECO:0000256" key="1">
    <source>
        <dbReference type="ARBA" id="ARBA00004940"/>
    </source>
</evidence>
<keyword evidence="9 11" id="KW-0368">Histidine biosynthesis</keyword>
<evidence type="ECO:0000256" key="13">
    <source>
        <dbReference type="PIRSR" id="PIRSR000099-1"/>
    </source>
</evidence>
<dbReference type="KEGG" id="smon:AWR27_04510"/>
<evidence type="ECO:0000313" key="18">
    <source>
        <dbReference type="EMBL" id="AQG78660.1"/>
    </source>
</evidence>
<dbReference type="Gene3D" id="1.20.5.1300">
    <property type="match status" value="1"/>
</dbReference>
<dbReference type="GO" id="GO:0008270">
    <property type="term" value="F:zinc ion binding"/>
    <property type="evidence" value="ECO:0007669"/>
    <property type="project" value="UniProtKB-UniRule"/>
</dbReference>
<evidence type="ECO:0000256" key="15">
    <source>
        <dbReference type="PIRSR" id="PIRSR000099-3"/>
    </source>
</evidence>
<evidence type="ECO:0000256" key="8">
    <source>
        <dbReference type="ARBA" id="ARBA00023027"/>
    </source>
</evidence>
<gene>
    <name evidence="11" type="primary">hisD</name>
    <name evidence="18" type="ORF">AWR27_04510</name>
</gene>
<evidence type="ECO:0000313" key="19">
    <source>
        <dbReference type="Proteomes" id="UP000187941"/>
    </source>
</evidence>
<feature type="binding site" evidence="11 14">
    <location>
        <position position="126"/>
    </location>
    <ligand>
        <name>NAD(+)</name>
        <dbReference type="ChEBI" id="CHEBI:57540"/>
    </ligand>
</feature>
<dbReference type="GO" id="GO:0004399">
    <property type="term" value="F:histidinol dehydrogenase activity"/>
    <property type="evidence" value="ECO:0007669"/>
    <property type="project" value="UniProtKB-UniRule"/>
</dbReference>
<dbReference type="InterPro" id="IPR022695">
    <property type="entry name" value="Histidinol_DH_monofunct"/>
</dbReference>
<dbReference type="GO" id="GO:0051287">
    <property type="term" value="F:NAD binding"/>
    <property type="evidence" value="ECO:0007669"/>
    <property type="project" value="InterPro"/>
</dbReference>
<dbReference type="AlphaFoldDB" id="A0A1P9WTI8"/>
<keyword evidence="7 11" id="KW-0560">Oxidoreductase</keyword>
<keyword evidence="8 11" id="KW-0520">NAD</keyword>
<dbReference type="PIRSF" id="PIRSF000099">
    <property type="entry name" value="Histidinol_dh"/>
    <property type="match status" value="1"/>
</dbReference>
<comment type="similarity">
    <text evidence="2 11 12 17">Belongs to the histidinol dehydrogenase family.</text>
</comment>
<dbReference type="FunFam" id="1.20.5.1300:FF:000002">
    <property type="entry name" value="Histidinol dehydrogenase, chloroplastic"/>
    <property type="match status" value="1"/>
</dbReference>
<feature type="active site" description="Proton acceptor" evidence="11 13">
    <location>
        <position position="320"/>
    </location>
</feature>
<dbReference type="EC" id="1.1.1.23" evidence="3 11"/>
<feature type="binding site" evidence="11 16">
    <location>
        <position position="353"/>
    </location>
    <ligand>
        <name>Zn(2+)</name>
        <dbReference type="ChEBI" id="CHEBI:29105"/>
    </ligand>
</feature>
<comment type="cofactor">
    <cofactor evidence="11 16">
        <name>Zn(2+)</name>
        <dbReference type="ChEBI" id="CHEBI:29105"/>
    </cofactor>
    <text evidence="11 16">Binds 1 zinc ion per subunit.</text>
</comment>
<reference evidence="18 19" key="1">
    <citation type="submission" date="2016-01" db="EMBL/GenBank/DDBJ databases">
        <authorList>
            <person name="Oliw E.H."/>
        </authorList>
    </citation>
    <scope>NUCLEOTIDE SEQUENCE [LARGE SCALE GENOMIC DNA]</scope>
    <source>
        <strain evidence="18 19">DY10</strain>
    </source>
</reference>
<feature type="binding site" evidence="11 15">
    <location>
        <position position="412"/>
    </location>
    <ligand>
        <name>substrate</name>
    </ligand>
</feature>
<evidence type="ECO:0000256" key="2">
    <source>
        <dbReference type="ARBA" id="ARBA00010178"/>
    </source>
</evidence>
<dbReference type="SUPFAM" id="SSF53720">
    <property type="entry name" value="ALDH-like"/>
    <property type="match status" value="1"/>
</dbReference>
<feature type="binding site" evidence="11 15">
    <location>
        <position position="230"/>
    </location>
    <ligand>
        <name>substrate</name>
    </ligand>
</feature>
<name>A0A1P9WTI8_9BACT</name>
<evidence type="ECO:0000256" key="5">
    <source>
        <dbReference type="ARBA" id="ARBA00022723"/>
    </source>
</evidence>
<evidence type="ECO:0000256" key="7">
    <source>
        <dbReference type="ARBA" id="ARBA00023002"/>
    </source>
</evidence>
<dbReference type="STRING" id="1178516.AWR27_04510"/>
<accession>A0A1P9WTI8</accession>
<comment type="catalytic activity">
    <reaction evidence="10 11">
        <text>L-histidinol + 2 NAD(+) + H2O = L-histidine + 2 NADH + 3 H(+)</text>
        <dbReference type="Rhea" id="RHEA:20641"/>
        <dbReference type="ChEBI" id="CHEBI:15377"/>
        <dbReference type="ChEBI" id="CHEBI:15378"/>
        <dbReference type="ChEBI" id="CHEBI:57540"/>
        <dbReference type="ChEBI" id="CHEBI:57595"/>
        <dbReference type="ChEBI" id="CHEBI:57699"/>
        <dbReference type="ChEBI" id="CHEBI:57945"/>
        <dbReference type="EC" id="1.1.1.23"/>
    </reaction>
</comment>
<dbReference type="UniPathway" id="UPA00031">
    <property type="reaction ID" value="UER00014"/>
</dbReference>
<feature type="binding site" evidence="11 14">
    <location>
        <position position="206"/>
    </location>
    <ligand>
        <name>NAD(+)</name>
        <dbReference type="ChEBI" id="CHEBI:57540"/>
    </ligand>
</feature>
<evidence type="ECO:0000256" key="17">
    <source>
        <dbReference type="RuleBase" id="RU004175"/>
    </source>
</evidence>
<dbReference type="Proteomes" id="UP000187941">
    <property type="component" value="Chromosome"/>
</dbReference>
<dbReference type="InterPro" id="IPR001692">
    <property type="entry name" value="Histidinol_DH_CS"/>
</dbReference>
<dbReference type="InterPro" id="IPR016161">
    <property type="entry name" value="Ald_DH/histidinol_DH"/>
</dbReference>
<feature type="binding site" evidence="11 16">
    <location>
        <position position="412"/>
    </location>
    <ligand>
        <name>Zn(2+)</name>
        <dbReference type="ChEBI" id="CHEBI:29105"/>
    </ligand>
</feature>
<proteinExistence type="inferred from homology"/>
<feature type="binding site" evidence="11 14">
    <location>
        <position position="183"/>
    </location>
    <ligand>
        <name>NAD(+)</name>
        <dbReference type="ChEBI" id="CHEBI:57540"/>
    </ligand>
</feature>
<feature type="binding site" evidence="11 15">
    <location>
        <position position="320"/>
    </location>
    <ligand>
        <name>substrate</name>
    </ligand>
</feature>
<dbReference type="NCBIfam" id="TIGR00069">
    <property type="entry name" value="hisD"/>
    <property type="match status" value="1"/>
</dbReference>
<dbReference type="RefSeq" id="WP_077130100.1">
    <property type="nucleotide sequence ID" value="NZ_CP014263.1"/>
</dbReference>
<dbReference type="EMBL" id="CP014263">
    <property type="protein sequence ID" value="AQG78660.1"/>
    <property type="molecule type" value="Genomic_DNA"/>
</dbReference>
<sequence>MNIIPFPDRAEWPALLARPVQSTEQIEAVVAPILARVRAGGDAALVELAQQFDKVTLDATQLEVTSDVLDAAENQLSVVLKAAIRQAYQNIRTFHEAQRQTVEKIETMPGVTCWRKSVGIERVGLYIPGGTAPLFSTVLMLGVPAQLAGCREVVLCTPSNHPAIYFAAKLVGITKIFRLGGAQAIAAMAYGTESVPQVYKIFGPGNQYVTAAKMLVAKEGVAIDMPAGPSEVAVYADDSAIPAFVVADLLSQAEHGADSQVLLVSTSKRLINSVNLTMSTQLGKLPRRDLAAKALENSKAILVETHADAIDLLNQYAAEHLILSVENAEAVSDEIINAGSIFLGNYTPESAGDYASGTNHTLPTNGFARAYSGVSLDSFVKKITVQHISPDGLQVLGPVVEAMAEAESLDAHKRAVSIRLASLTEANLV</sequence>
<dbReference type="InterPro" id="IPR012131">
    <property type="entry name" value="Hstdl_DH"/>
</dbReference>
<dbReference type="GO" id="GO:0000105">
    <property type="term" value="P:L-histidine biosynthetic process"/>
    <property type="evidence" value="ECO:0007669"/>
    <property type="project" value="UniProtKB-UniRule"/>
</dbReference>
<keyword evidence="19" id="KW-1185">Reference proteome</keyword>
<dbReference type="Pfam" id="PF00815">
    <property type="entry name" value="Histidinol_dh"/>
    <property type="match status" value="1"/>
</dbReference>
<evidence type="ECO:0000256" key="11">
    <source>
        <dbReference type="HAMAP-Rule" id="MF_01024"/>
    </source>
</evidence>
<organism evidence="18 19">
    <name type="scientific">Spirosoma montaniterrae</name>
    <dbReference type="NCBI Taxonomy" id="1178516"/>
    <lineage>
        <taxon>Bacteria</taxon>
        <taxon>Pseudomonadati</taxon>
        <taxon>Bacteroidota</taxon>
        <taxon>Cytophagia</taxon>
        <taxon>Cytophagales</taxon>
        <taxon>Cytophagaceae</taxon>
        <taxon>Spirosoma</taxon>
    </lineage>
</organism>
<evidence type="ECO:0000256" key="10">
    <source>
        <dbReference type="ARBA" id="ARBA00049489"/>
    </source>
</evidence>
<keyword evidence="6 11" id="KW-0862">Zinc</keyword>
<dbReference type="PROSITE" id="PS00611">
    <property type="entry name" value="HISOL_DEHYDROGENASE"/>
    <property type="match status" value="1"/>
</dbReference>
<dbReference type="FunFam" id="3.40.50.1980:FF:000001">
    <property type="entry name" value="Histidinol dehydrogenase"/>
    <property type="match status" value="1"/>
</dbReference>
<evidence type="ECO:0000256" key="6">
    <source>
        <dbReference type="ARBA" id="ARBA00022833"/>
    </source>
</evidence>
<evidence type="ECO:0000256" key="14">
    <source>
        <dbReference type="PIRSR" id="PIRSR000099-2"/>
    </source>
</evidence>
<evidence type="ECO:0000256" key="16">
    <source>
        <dbReference type="PIRSR" id="PIRSR000099-4"/>
    </source>
</evidence>
<feature type="binding site" evidence="11 16">
    <location>
        <position position="252"/>
    </location>
    <ligand>
        <name>Zn(2+)</name>
        <dbReference type="ChEBI" id="CHEBI:29105"/>
    </ligand>
</feature>
<dbReference type="PANTHER" id="PTHR21256:SF2">
    <property type="entry name" value="HISTIDINE BIOSYNTHESIS TRIFUNCTIONAL PROTEIN"/>
    <property type="match status" value="1"/>
</dbReference>
<comment type="function">
    <text evidence="11">Catalyzes the sequential NAD-dependent oxidations of L-histidinol to L-histidinaldehyde and then to L-histidine.</text>
</comment>
<dbReference type="HAMAP" id="MF_01024">
    <property type="entry name" value="HisD"/>
    <property type="match status" value="1"/>
</dbReference>
<dbReference type="Gene3D" id="3.40.50.1980">
    <property type="entry name" value="Nitrogenase molybdenum iron protein domain"/>
    <property type="match status" value="2"/>
</dbReference>